<feature type="region of interest" description="Disordered" evidence="2">
    <location>
        <begin position="296"/>
        <end position="337"/>
    </location>
</feature>
<name>A0A7J7T2S8_PIPKU</name>
<dbReference type="AlphaFoldDB" id="A0A7J7T2S8"/>
<sequence>MKWTLEQHGARQQALETRVAALGQQLQGAQEEARMAGQRLAAQAVVLSTCQGQLRQAEAENARLQLQLKKMNEEYSIRLQRYSRALVEYADGTSQAPTAEALRTFLETTLGDIRAAHHSREQQLARAARVYRKRLADLSRRHEELLGAHSVQQVLAEPKGTPGNPKATSDEATSNLEPPPPLRLVTEHGHLREDQARLETQLQKLQVQKRPAEASPGSASEPPNLEAESWAQIRQKLRDFYHDTQAKLERERAELLVRATKAEAQLSELQEYVDQHLGRYKQEILRLRKLVDPGGPHLHPSLSAQGPAAANQSSDKLGAQLFRPAGRPPHRPASGCH</sequence>
<keyword evidence="1" id="KW-0175">Coiled coil</keyword>
<accession>A0A7J7T2S8</accession>
<keyword evidence="4" id="KW-1185">Reference proteome</keyword>
<dbReference type="GO" id="GO:0005737">
    <property type="term" value="C:cytoplasm"/>
    <property type="evidence" value="ECO:0007669"/>
    <property type="project" value="TreeGrafter"/>
</dbReference>
<evidence type="ECO:0000313" key="4">
    <source>
        <dbReference type="Proteomes" id="UP000558488"/>
    </source>
</evidence>
<feature type="region of interest" description="Disordered" evidence="2">
    <location>
        <begin position="205"/>
        <end position="227"/>
    </location>
</feature>
<organism evidence="3 4">
    <name type="scientific">Pipistrellus kuhlii</name>
    <name type="common">Kuhl's pipistrelle</name>
    <dbReference type="NCBI Taxonomy" id="59472"/>
    <lineage>
        <taxon>Eukaryota</taxon>
        <taxon>Metazoa</taxon>
        <taxon>Chordata</taxon>
        <taxon>Craniata</taxon>
        <taxon>Vertebrata</taxon>
        <taxon>Euteleostomi</taxon>
        <taxon>Mammalia</taxon>
        <taxon>Eutheria</taxon>
        <taxon>Laurasiatheria</taxon>
        <taxon>Chiroptera</taxon>
        <taxon>Yangochiroptera</taxon>
        <taxon>Vespertilionidae</taxon>
        <taxon>Pipistrellus</taxon>
    </lineage>
</organism>
<evidence type="ECO:0000256" key="1">
    <source>
        <dbReference type="SAM" id="Coils"/>
    </source>
</evidence>
<proteinExistence type="predicted"/>
<gene>
    <name evidence="3" type="ORF">mPipKuh1_002256</name>
</gene>
<protein>
    <submittedName>
        <fullName evidence="3">Coiled-coil domain containing 78</fullName>
    </submittedName>
</protein>
<comment type="caution">
    <text evidence="3">The sequence shown here is derived from an EMBL/GenBank/DDBJ whole genome shotgun (WGS) entry which is preliminary data.</text>
</comment>
<evidence type="ECO:0000256" key="2">
    <source>
        <dbReference type="SAM" id="MobiDB-lite"/>
    </source>
</evidence>
<dbReference type="PANTHER" id="PTHR22106:SF5">
    <property type="entry name" value="COILED-COIL DOMAIN-CONTAINING PROTEIN 78"/>
    <property type="match status" value="1"/>
</dbReference>
<evidence type="ECO:0000313" key="3">
    <source>
        <dbReference type="EMBL" id="KAF6294753.1"/>
    </source>
</evidence>
<feature type="coiled-coil region" evidence="1">
    <location>
        <begin position="12"/>
        <end position="74"/>
    </location>
</feature>
<dbReference type="PANTHER" id="PTHR22106">
    <property type="entry name" value="COILED-COIL DOMAIN-CONTAINING PROTEIN 78"/>
    <property type="match status" value="1"/>
</dbReference>
<feature type="coiled-coil region" evidence="1">
    <location>
        <begin position="245"/>
        <end position="272"/>
    </location>
</feature>
<feature type="region of interest" description="Disordered" evidence="2">
    <location>
        <begin position="149"/>
        <end position="184"/>
    </location>
</feature>
<dbReference type="EMBL" id="JACAGB010000031">
    <property type="protein sequence ID" value="KAF6294753.1"/>
    <property type="molecule type" value="Genomic_DNA"/>
</dbReference>
<reference evidence="3 4" key="1">
    <citation type="journal article" date="2020" name="Nature">
        <title>Six reference-quality genomes reveal evolution of bat adaptations.</title>
        <authorList>
            <person name="Jebb D."/>
            <person name="Huang Z."/>
            <person name="Pippel M."/>
            <person name="Hughes G.M."/>
            <person name="Lavrichenko K."/>
            <person name="Devanna P."/>
            <person name="Winkler S."/>
            <person name="Jermiin L.S."/>
            <person name="Skirmuntt E.C."/>
            <person name="Katzourakis A."/>
            <person name="Burkitt-Gray L."/>
            <person name="Ray D.A."/>
            <person name="Sullivan K.A.M."/>
            <person name="Roscito J.G."/>
            <person name="Kirilenko B.M."/>
            <person name="Davalos L.M."/>
            <person name="Corthals A.P."/>
            <person name="Power M.L."/>
            <person name="Jones G."/>
            <person name="Ransome R.D."/>
            <person name="Dechmann D.K.N."/>
            <person name="Locatelli A.G."/>
            <person name="Puechmaille S.J."/>
            <person name="Fedrigo O."/>
            <person name="Jarvis E.D."/>
            <person name="Hiller M."/>
            <person name="Vernes S.C."/>
            <person name="Myers E.W."/>
            <person name="Teeling E.C."/>
        </authorList>
    </citation>
    <scope>NUCLEOTIDE SEQUENCE [LARGE SCALE GENOMIC DNA]</scope>
    <source>
        <strain evidence="3">MPipKuh1</strain>
        <tissue evidence="3">Flight muscle</tissue>
    </source>
</reference>
<dbReference type="InterPro" id="IPR039873">
    <property type="entry name" value="CCDC78"/>
</dbReference>
<feature type="compositionally biased region" description="Polar residues" evidence="2">
    <location>
        <begin position="166"/>
        <end position="176"/>
    </location>
</feature>
<dbReference type="Proteomes" id="UP000558488">
    <property type="component" value="Unassembled WGS sequence"/>
</dbReference>